<dbReference type="SMART" id="SM00488">
    <property type="entry name" value="DEXDc2"/>
    <property type="match status" value="1"/>
</dbReference>
<dbReference type="GO" id="GO:0051539">
    <property type="term" value="F:4 iron, 4 sulfur cluster binding"/>
    <property type="evidence" value="ECO:0007669"/>
    <property type="project" value="UniProtKB-KW"/>
</dbReference>
<dbReference type="Pfam" id="PF00270">
    <property type="entry name" value="DEAD"/>
    <property type="match status" value="1"/>
</dbReference>
<dbReference type="GO" id="GO:0043139">
    <property type="term" value="F:5'-3' DNA helicase activity"/>
    <property type="evidence" value="ECO:0007669"/>
    <property type="project" value="UniProtKB-EC"/>
</dbReference>
<dbReference type="Gene3D" id="3.40.50.300">
    <property type="entry name" value="P-loop containing nucleotide triphosphate hydrolases"/>
    <property type="match status" value="2"/>
</dbReference>
<dbReference type="SMART" id="SM00479">
    <property type="entry name" value="EXOIII"/>
    <property type="match status" value="1"/>
</dbReference>
<name>A0A0P6WVU0_9CHLR</name>
<organism evidence="20 21">
    <name type="scientific">Ornatilinea apprima</name>
    <dbReference type="NCBI Taxonomy" id="1134406"/>
    <lineage>
        <taxon>Bacteria</taxon>
        <taxon>Bacillati</taxon>
        <taxon>Chloroflexota</taxon>
        <taxon>Anaerolineae</taxon>
        <taxon>Anaerolineales</taxon>
        <taxon>Anaerolineaceae</taxon>
        <taxon>Ornatilinea</taxon>
    </lineage>
</organism>
<dbReference type="HAMAP" id="MF_02206">
    <property type="entry name" value="DinG_exonucl"/>
    <property type="match status" value="1"/>
</dbReference>
<dbReference type="GO" id="GO:0005524">
    <property type="term" value="F:ATP binding"/>
    <property type="evidence" value="ECO:0007669"/>
    <property type="project" value="UniProtKB-UniRule"/>
</dbReference>
<evidence type="ECO:0000256" key="1">
    <source>
        <dbReference type="ARBA" id="ARBA00001966"/>
    </source>
</evidence>
<evidence type="ECO:0000256" key="6">
    <source>
        <dbReference type="ARBA" id="ARBA00022763"/>
    </source>
</evidence>
<dbReference type="InterPro" id="IPR013520">
    <property type="entry name" value="Ribonucl_H"/>
</dbReference>
<dbReference type="InterPro" id="IPR036397">
    <property type="entry name" value="RNaseH_sf"/>
</dbReference>
<dbReference type="InterPro" id="IPR006555">
    <property type="entry name" value="ATP-dep_Helicase_C"/>
</dbReference>
<reference evidence="20 21" key="1">
    <citation type="submission" date="2015-07" db="EMBL/GenBank/DDBJ databases">
        <title>Genome sequence of Ornatilinea apprima DSM 23815.</title>
        <authorList>
            <person name="Hemp J."/>
            <person name="Ward L.M."/>
            <person name="Pace L.A."/>
            <person name="Fischer W.W."/>
        </authorList>
    </citation>
    <scope>NUCLEOTIDE SEQUENCE [LARGE SCALE GENOMIC DNA]</scope>
    <source>
        <strain evidence="20 21">P3M-1</strain>
    </source>
</reference>
<evidence type="ECO:0000256" key="14">
    <source>
        <dbReference type="ARBA" id="ARBA00023204"/>
    </source>
</evidence>
<protein>
    <recommendedName>
        <fullName evidence="17">3'-5' exonuclease DinG</fullName>
        <ecNumber evidence="17">3.1.-.-</ecNumber>
    </recommendedName>
</protein>
<keyword evidence="5 17" id="KW-0547">Nucleotide-binding</keyword>
<evidence type="ECO:0000256" key="7">
    <source>
        <dbReference type="ARBA" id="ARBA00022801"/>
    </source>
</evidence>
<keyword evidence="6" id="KW-0227">DNA damage</keyword>
<evidence type="ECO:0000256" key="12">
    <source>
        <dbReference type="ARBA" id="ARBA00023014"/>
    </source>
</evidence>
<dbReference type="AlphaFoldDB" id="A0A0P6WVU0"/>
<evidence type="ECO:0000256" key="3">
    <source>
        <dbReference type="ARBA" id="ARBA00022722"/>
    </source>
</evidence>
<dbReference type="Pfam" id="PF00929">
    <property type="entry name" value="RNase_T"/>
    <property type="match status" value="1"/>
</dbReference>
<proteinExistence type="inferred from homology"/>
<evidence type="ECO:0000259" key="19">
    <source>
        <dbReference type="PROSITE" id="PS51193"/>
    </source>
</evidence>
<feature type="domain" description="Helicase ATP-binding" evidence="18">
    <location>
        <begin position="269"/>
        <end position="478"/>
    </location>
</feature>
<dbReference type="SUPFAM" id="SSF53098">
    <property type="entry name" value="Ribonuclease H-like"/>
    <property type="match status" value="1"/>
</dbReference>
<evidence type="ECO:0000256" key="10">
    <source>
        <dbReference type="ARBA" id="ARBA00022840"/>
    </source>
</evidence>
<dbReference type="InterPro" id="IPR010614">
    <property type="entry name" value="RAD3-like_helicase_DEAD"/>
</dbReference>
<keyword evidence="4" id="KW-0479">Metal-binding</keyword>
<dbReference type="InterPro" id="IPR006054">
    <property type="entry name" value="DnaQ"/>
</dbReference>
<evidence type="ECO:0000256" key="16">
    <source>
        <dbReference type="ARBA" id="ARBA00048954"/>
    </source>
</evidence>
<dbReference type="InterPro" id="IPR045028">
    <property type="entry name" value="DinG/Rad3-like"/>
</dbReference>
<keyword evidence="13" id="KW-0238">DNA-binding</keyword>
<dbReference type="PANTHER" id="PTHR11472">
    <property type="entry name" value="DNA REPAIR DEAD HELICASE RAD3/XP-D SUBFAMILY MEMBER"/>
    <property type="match status" value="1"/>
</dbReference>
<evidence type="ECO:0000259" key="18">
    <source>
        <dbReference type="PROSITE" id="PS51192"/>
    </source>
</evidence>
<keyword evidence="2" id="KW-0004">4Fe-4S</keyword>
<dbReference type="Proteomes" id="UP000050417">
    <property type="component" value="Unassembled WGS sequence"/>
</dbReference>
<evidence type="ECO:0000256" key="2">
    <source>
        <dbReference type="ARBA" id="ARBA00022485"/>
    </source>
</evidence>
<keyword evidence="3 17" id="KW-0540">Nuclease</keyword>
<keyword evidence="21" id="KW-1185">Reference proteome</keyword>
<evidence type="ECO:0000256" key="5">
    <source>
        <dbReference type="ARBA" id="ARBA00022741"/>
    </source>
</evidence>
<dbReference type="GO" id="GO:0046872">
    <property type="term" value="F:metal ion binding"/>
    <property type="evidence" value="ECO:0007669"/>
    <property type="project" value="UniProtKB-KW"/>
</dbReference>
<dbReference type="PANTHER" id="PTHR11472:SF34">
    <property type="entry name" value="REGULATOR OF TELOMERE ELONGATION HELICASE 1"/>
    <property type="match status" value="1"/>
</dbReference>
<evidence type="ECO:0000256" key="13">
    <source>
        <dbReference type="ARBA" id="ARBA00023125"/>
    </source>
</evidence>
<dbReference type="NCBIfam" id="TIGR00573">
    <property type="entry name" value="dnaq"/>
    <property type="match status" value="1"/>
</dbReference>
<dbReference type="GO" id="GO:0006281">
    <property type="term" value="P:DNA repair"/>
    <property type="evidence" value="ECO:0007669"/>
    <property type="project" value="UniProtKB-KW"/>
</dbReference>
<dbReference type="PROSITE" id="PS51193">
    <property type="entry name" value="HELICASE_ATP_BIND_2"/>
    <property type="match status" value="1"/>
</dbReference>
<keyword evidence="11" id="KW-0408">Iron</keyword>
<evidence type="ECO:0000256" key="9">
    <source>
        <dbReference type="ARBA" id="ARBA00022839"/>
    </source>
</evidence>
<dbReference type="STRING" id="1134406.ADN00_18595"/>
<dbReference type="EMBL" id="LGCL01000045">
    <property type="protein sequence ID" value="KPL70060.1"/>
    <property type="molecule type" value="Genomic_DNA"/>
</dbReference>
<keyword evidence="14" id="KW-0234">DNA repair</keyword>
<dbReference type="RefSeq" id="WP_075064541.1">
    <property type="nucleotide sequence ID" value="NZ_LGCL01000045.1"/>
</dbReference>
<dbReference type="InterPro" id="IPR014001">
    <property type="entry name" value="Helicase_ATP-bd"/>
</dbReference>
<dbReference type="InterPro" id="IPR006310">
    <property type="entry name" value="DinG"/>
</dbReference>
<gene>
    <name evidence="17" type="primary">dinG</name>
    <name evidence="20" type="ORF">ADN00_18595</name>
</gene>
<dbReference type="EC" id="3.1.-.-" evidence="17"/>
<dbReference type="PATRIC" id="fig|1134406.4.peg.3028"/>
<dbReference type="CDD" id="cd06127">
    <property type="entry name" value="DEDDh"/>
    <property type="match status" value="1"/>
</dbReference>
<keyword evidence="15" id="KW-0413">Isomerase</keyword>
<evidence type="ECO:0000256" key="8">
    <source>
        <dbReference type="ARBA" id="ARBA00022806"/>
    </source>
</evidence>
<feature type="domain" description="Helicase ATP-binding" evidence="19">
    <location>
        <begin position="247"/>
        <end position="510"/>
    </location>
</feature>
<dbReference type="GO" id="GO:0016887">
    <property type="term" value="F:ATP hydrolysis activity"/>
    <property type="evidence" value="ECO:0007669"/>
    <property type="project" value="RHEA"/>
</dbReference>
<keyword evidence="12" id="KW-0411">Iron-sulfur</keyword>
<dbReference type="NCBIfam" id="TIGR01407">
    <property type="entry name" value="dinG_rel"/>
    <property type="match status" value="1"/>
</dbReference>
<dbReference type="PROSITE" id="PS51192">
    <property type="entry name" value="HELICASE_ATP_BIND_1"/>
    <property type="match status" value="1"/>
</dbReference>
<dbReference type="InterPro" id="IPR012337">
    <property type="entry name" value="RNaseH-like_sf"/>
</dbReference>
<evidence type="ECO:0000256" key="11">
    <source>
        <dbReference type="ARBA" id="ARBA00023004"/>
    </source>
</evidence>
<evidence type="ECO:0000256" key="15">
    <source>
        <dbReference type="ARBA" id="ARBA00023235"/>
    </source>
</evidence>
<dbReference type="Pfam" id="PF13307">
    <property type="entry name" value="Helicase_C_2"/>
    <property type="match status" value="1"/>
</dbReference>
<comment type="function">
    <text evidence="17">3'-5' exonuclease.</text>
</comment>
<keyword evidence="10 17" id="KW-0067">ATP-binding</keyword>
<dbReference type="OrthoDB" id="9803913at2"/>
<dbReference type="Pfam" id="PF06733">
    <property type="entry name" value="DEAD_2"/>
    <property type="match status" value="1"/>
</dbReference>
<dbReference type="SMART" id="SM00487">
    <property type="entry name" value="DEXDc"/>
    <property type="match status" value="1"/>
</dbReference>
<keyword evidence="9 17" id="KW-0269">Exonuclease</keyword>
<keyword evidence="7 17" id="KW-0378">Hydrolase</keyword>
<comment type="cofactor">
    <cofactor evidence="1">
        <name>[4Fe-4S] cluster</name>
        <dbReference type="ChEBI" id="CHEBI:49883"/>
    </cofactor>
</comment>
<accession>A0A0P6WVU0</accession>
<dbReference type="SMART" id="SM00491">
    <property type="entry name" value="HELICc2"/>
    <property type="match status" value="1"/>
</dbReference>
<comment type="caution">
    <text evidence="17">Lacks conserved residue(s) required for the propagation of feature annotation.</text>
</comment>
<dbReference type="GO" id="GO:0003677">
    <property type="term" value="F:DNA binding"/>
    <property type="evidence" value="ECO:0007669"/>
    <property type="project" value="UniProtKB-KW"/>
</dbReference>
<feature type="binding site" evidence="17">
    <location>
        <begin position="282"/>
        <end position="289"/>
    </location>
    <ligand>
        <name>ATP</name>
        <dbReference type="ChEBI" id="CHEBI:30616"/>
    </ligand>
</feature>
<comment type="caution">
    <text evidence="20">The sequence shown here is derived from an EMBL/GenBank/DDBJ whole genome shotgun (WGS) entry which is preliminary data.</text>
</comment>
<comment type="catalytic activity">
    <reaction evidence="16">
        <text>ATP + H2O = ADP + phosphate + H(+)</text>
        <dbReference type="Rhea" id="RHEA:13065"/>
        <dbReference type="ChEBI" id="CHEBI:15377"/>
        <dbReference type="ChEBI" id="CHEBI:15378"/>
        <dbReference type="ChEBI" id="CHEBI:30616"/>
        <dbReference type="ChEBI" id="CHEBI:43474"/>
        <dbReference type="ChEBI" id="CHEBI:456216"/>
        <dbReference type="EC" id="5.6.2.3"/>
    </reaction>
</comment>
<dbReference type="GO" id="GO:0006260">
    <property type="term" value="P:DNA replication"/>
    <property type="evidence" value="ECO:0007669"/>
    <property type="project" value="InterPro"/>
</dbReference>
<sequence length="931" mass="103717">MPSIVALDIETTGLDPYRDEIIEIGAVRFNGKRVEDEWTTLIKPRQPIPPFITQLTGISNEMVYKAPEIQEVIQEFADFVGNSPILGQNIQFDLSFLQRNRILQNNQVIDTYELASVLMPTAGRYNLSALGQALGIILPGDAHRALYDAQLTTAVYQALVQRAMQLPLERIAEFVRLSEPFDWGASYVFQSILKNRAYEPVKAGEKSHILTSQVLHPFDNGIPLEPAGQITPLDPEEVSALLEYGGPFSAYFAGYEQRQQQVEMLRAVTKAISDGRHLMVEAGTGTGKSFAYLIPAALWSIQNGMRVVISTNTINLQDQLINKDVPDLAAALNLDLRATVLKGRSNYLCPQRLLAMRQRGPDTVEEMRVLAKILVWLDEGGNGDRNQINLNGPIEREVWMRLSAENEGCKQEKCLSKLGGVCPFYQSRRAAESSHIVIVNHALLLADVATGNRVLPEYEYLIIDEGHHLESAVTSSLSFEVNQADLFRMLKELGGTNTGVLGHIERLLMGKINPAEGAALNQAVVRQTDLNFRLEHDITSFFKSLDLFLQEQREGRPVGAYGQQERITPATRTQPAWTEVEIAWDAASETFKLLLNLLTQLIKSLGTYSDSSDNDLEDSLGNLSNVFRRLSETHQQMASMVTDSNTDSIYWVEVKPNRNQLSLNIAPLHIGPLMEKYLWLEKTSVIVTSATLTANGEFDYLRNRLFASDADELALGSPFDYETAALLYITDDIPEPANASAYQRSLEHTVRSLAVATSGRMLVLFTSYAQLKKTSASIGPFLADHGIQVYEQGEGASASSLLENFKASEKAVLLGTRSFWEGVDIPGEALSVLVITRLPFDVPSDPIIAARSETFEDPFNEYSLPEAILRFRQGFGRLIRTESDRGIAVVLDKRILTKRYGRMFIESLPECTRRVGKMSDLPGQAQRWLNI</sequence>
<dbReference type="GO" id="GO:0003887">
    <property type="term" value="F:DNA-directed DNA polymerase activity"/>
    <property type="evidence" value="ECO:0007669"/>
    <property type="project" value="InterPro"/>
</dbReference>
<dbReference type="SUPFAM" id="SSF52540">
    <property type="entry name" value="P-loop containing nucleoside triphosphate hydrolases"/>
    <property type="match status" value="1"/>
</dbReference>
<dbReference type="InterPro" id="IPR014013">
    <property type="entry name" value="Helic_SF1/SF2_ATP-bd_DinG/Rad3"/>
</dbReference>
<dbReference type="InterPro" id="IPR027417">
    <property type="entry name" value="P-loop_NTPase"/>
</dbReference>
<dbReference type="GO" id="GO:0008408">
    <property type="term" value="F:3'-5' exonuclease activity"/>
    <property type="evidence" value="ECO:0007669"/>
    <property type="project" value="UniProtKB-UniRule"/>
</dbReference>
<dbReference type="InterPro" id="IPR006554">
    <property type="entry name" value="Helicase-like_DEXD_c2"/>
</dbReference>
<dbReference type="FunFam" id="3.30.420.10:FF:000045">
    <property type="entry name" value="3'-5' exonuclease DinG"/>
    <property type="match status" value="1"/>
</dbReference>
<evidence type="ECO:0000256" key="4">
    <source>
        <dbReference type="ARBA" id="ARBA00022723"/>
    </source>
</evidence>
<keyword evidence="8" id="KW-0347">Helicase</keyword>
<evidence type="ECO:0000313" key="21">
    <source>
        <dbReference type="Proteomes" id="UP000050417"/>
    </source>
</evidence>
<dbReference type="Gene3D" id="3.30.420.10">
    <property type="entry name" value="Ribonuclease H-like superfamily/Ribonuclease H"/>
    <property type="match status" value="1"/>
</dbReference>
<evidence type="ECO:0000313" key="20">
    <source>
        <dbReference type="EMBL" id="KPL70060.1"/>
    </source>
</evidence>
<evidence type="ECO:0000256" key="17">
    <source>
        <dbReference type="HAMAP-Rule" id="MF_02206"/>
    </source>
</evidence>
<dbReference type="InterPro" id="IPR011545">
    <property type="entry name" value="DEAD/DEAH_box_helicase_dom"/>
</dbReference>
<comment type="similarity">
    <text evidence="17">Belongs to the helicase family. DinG subfamily. Type 2 sub-subfamily.</text>
</comment>